<dbReference type="SUPFAM" id="SSF81321">
    <property type="entry name" value="Family A G protein-coupled receptor-like"/>
    <property type="match status" value="1"/>
</dbReference>
<dbReference type="PRINTS" id="PR02001">
    <property type="entry name" value="GCR1CAMPR"/>
</dbReference>
<feature type="transmembrane region" description="Helical" evidence="5">
    <location>
        <begin position="133"/>
        <end position="157"/>
    </location>
</feature>
<proteinExistence type="predicted"/>
<evidence type="ECO:0000313" key="8">
    <source>
        <dbReference type="Proteomes" id="UP000235786"/>
    </source>
</evidence>
<protein>
    <recommendedName>
        <fullName evidence="6">G-protein coupled receptors family 1 profile domain-containing protein</fullName>
    </recommendedName>
</protein>
<evidence type="ECO:0000256" key="5">
    <source>
        <dbReference type="SAM" id="Phobius"/>
    </source>
</evidence>
<dbReference type="InterPro" id="IPR023041">
    <property type="entry name" value="Glucose_rcpt_Git3-like_N"/>
</dbReference>
<evidence type="ECO:0000259" key="6">
    <source>
        <dbReference type="PROSITE" id="PS50262"/>
    </source>
</evidence>
<dbReference type="Pfam" id="PF11970">
    <property type="entry name" value="GPR_Gpa2_C"/>
    <property type="match status" value="1"/>
</dbReference>
<evidence type="ECO:0000256" key="2">
    <source>
        <dbReference type="ARBA" id="ARBA00022692"/>
    </source>
</evidence>
<dbReference type="Gene3D" id="1.20.1070.10">
    <property type="entry name" value="Rhodopsin 7-helix transmembrane proteins"/>
    <property type="match status" value="1"/>
</dbReference>
<dbReference type="PANTHER" id="PTHR23112">
    <property type="entry name" value="G PROTEIN-COUPLED RECEPTOR 157-RELATED"/>
    <property type="match status" value="1"/>
</dbReference>
<dbReference type="InterPro" id="IPR022596">
    <property type="entry name" value="GPR1/2/3_C"/>
</dbReference>
<dbReference type="InterPro" id="IPR017452">
    <property type="entry name" value="GPCR_Rhodpsn_7TM"/>
</dbReference>
<evidence type="ECO:0000256" key="3">
    <source>
        <dbReference type="ARBA" id="ARBA00022989"/>
    </source>
</evidence>
<dbReference type="PROSITE" id="PS50262">
    <property type="entry name" value="G_PROTEIN_RECEP_F1_2"/>
    <property type="match status" value="1"/>
</dbReference>
<name>A0A2J6SE34_HYAVF</name>
<feature type="transmembrane region" description="Helical" evidence="5">
    <location>
        <begin position="177"/>
        <end position="197"/>
    </location>
</feature>
<keyword evidence="8" id="KW-1185">Reference proteome</keyword>
<dbReference type="GO" id="GO:0005886">
    <property type="term" value="C:plasma membrane"/>
    <property type="evidence" value="ECO:0007669"/>
    <property type="project" value="TreeGrafter"/>
</dbReference>
<keyword evidence="4 5" id="KW-0472">Membrane</keyword>
<evidence type="ECO:0000256" key="1">
    <source>
        <dbReference type="ARBA" id="ARBA00004141"/>
    </source>
</evidence>
<feature type="transmembrane region" description="Helical" evidence="5">
    <location>
        <begin position="20"/>
        <end position="40"/>
    </location>
</feature>
<feature type="domain" description="G-protein coupled receptors family 1 profile" evidence="6">
    <location>
        <begin position="31"/>
        <end position="307"/>
    </location>
</feature>
<dbReference type="GO" id="GO:0004930">
    <property type="term" value="F:G protein-coupled receptor activity"/>
    <property type="evidence" value="ECO:0007669"/>
    <property type="project" value="TreeGrafter"/>
</dbReference>
<feature type="transmembrane region" description="Helical" evidence="5">
    <location>
        <begin position="105"/>
        <end position="121"/>
    </location>
</feature>
<organism evidence="7 8">
    <name type="scientific">Hyaloscypha variabilis (strain UAMH 11265 / GT02V1 / F)</name>
    <name type="common">Meliniomyces variabilis</name>
    <dbReference type="NCBI Taxonomy" id="1149755"/>
    <lineage>
        <taxon>Eukaryota</taxon>
        <taxon>Fungi</taxon>
        <taxon>Dikarya</taxon>
        <taxon>Ascomycota</taxon>
        <taxon>Pezizomycotina</taxon>
        <taxon>Leotiomycetes</taxon>
        <taxon>Helotiales</taxon>
        <taxon>Hyaloscyphaceae</taxon>
        <taxon>Hyaloscypha</taxon>
        <taxon>Hyaloscypha variabilis</taxon>
    </lineage>
</organism>
<dbReference type="Proteomes" id="UP000235786">
    <property type="component" value="Unassembled WGS sequence"/>
</dbReference>
<dbReference type="OrthoDB" id="100006at2759"/>
<evidence type="ECO:0000256" key="4">
    <source>
        <dbReference type="ARBA" id="ARBA00023136"/>
    </source>
</evidence>
<gene>
    <name evidence="7" type="ORF">L207DRAFT_575661</name>
</gene>
<reference evidence="7 8" key="1">
    <citation type="submission" date="2016-04" db="EMBL/GenBank/DDBJ databases">
        <title>A degradative enzymes factory behind the ericoid mycorrhizal symbiosis.</title>
        <authorList>
            <consortium name="DOE Joint Genome Institute"/>
            <person name="Martino E."/>
            <person name="Morin E."/>
            <person name="Grelet G."/>
            <person name="Kuo A."/>
            <person name="Kohler A."/>
            <person name="Daghino S."/>
            <person name="Barry K."/>
            <person name="Choi C."/>
            <person name="Cichocki N."/>
            <person name="Clum A."/>
            <person name="Copeland A."/>
            <person name="Hainaut M."/>
            <person name="Haridas S."/>
            <person name="Labutti K."/>
            <person name="Lindquist E."/>
            <person name="Lipzen A."/>
            <person name="Khouja H.-R."/>
            <person name="Murat C."/>
            <person name="Ohm R."/>
            <person name="Olson A."/>
            <person name="Spatafora J."/>
            <person name="Veneault-Fourrey C."/>
            <person name="Henrissat B."/>
            <person name="Grigoriev I."/>
            <person name="Martin F."/>
            <person name="Perotto S."/>
        </authorList>
    </citation>
    <scope>NUCLEOTIDE SEQUENCE [LARGE SCALE GENOMIC DNA]</scope>
    <source>
        <strain evidence="7 8">F</strain>
    </source>
</reference>
<feature type="transmembrane region" description="Helical" evidence="5">
    <location>
        <begin position="257"/>
        <end position="276"/>
    </location>
</feature>
<dbReference type="AlphaFoldDB" id="A0A2J6SE34"/>
<sequence>MEHLDRRDMSAGQINNLNIVILIISILSVSGAGWIIFSFIMFESLRTFRHQLILGLATSDFIMAMNYLLATARNLSGHNIGTPEEKKFCSFNGFMVEAFVNQTDYWIFIIAICTYLLLTDNKTQSAWIQDHRVILWALPWFFSLLCGGLGLGLIGYWYNGAYCLFLSDKIRLLINYVPRWIIILTIIFLYVRLYLVVHRIRKETSSLASGLSTNPENSLRTQDKVPGVEDIEVGRRESRKSSGSSQRRLKRVSFQMMTYPLVYMFIFIIPTSIRIYQFSTGKTAPFVVGIFDKGMIVTQGFADSIIYGVQENTWIVWRSFLLEKRNR</sequence>
<accession>A0A2J6SE34</accession>
<evidence type="ECO:0000313" key="7">
    <source>
        <dbReference type="EMBL" id="PMD49018.1"/>
    </source>
</evidence>
<dbReference type="PANTHER" id="PTHR23112:SF0">
    <property type="entry name" value="TRANSMEMBRANE PROTEIN 116"/>
    <property type="match status" value="1"/>
</dbReference>
<dbReference type="EMBL" id="KZ613937">
    <property type="protein sequence ID" value="PMD49018.1"/>
    <property type="molecule type" value="Genomic_DNA"/>
</dbReference>
<dbReference type="GO" id="GO:0007189">
    <property type="term" value="P:adenylate cyclase-activating G protein-coupled receptor signaling pathway"/>
    <property type="evidence" value="ECO:0007669"/>
    <property type="project" value="TreeGrafter"/>
</dbReference>
<keyword evidence="3 5" id="KW-1133">Transmembrane helix</keyword>
<dbReference type="Pfam" id="PF11710">
    <property type="entry name" value="Git3"/>
    <property type="match status" value="1"/>
</dbReference>
<comment type="subcellular location">
    <subcellularLocation>
        <location evidence="1">Membrane</location>
        <topology evidence="1">Multi-pass membrane protein</topology>
    </subcellularLocation>
</comment>
<dbReference type="InterPro" id="IPR022343">
    <property type="entry name" value="GCR1-cAMP_receptor"/>
</dbReference>
<keyword evidence="2 5" id="KW-0812">Transmembrane</keyword>
<dbReference type="STRING" id="1149755.A0A2J6SE34"/>